<dbReference type="PANTHER" id="PTHR24421">
    <property type="entry name" value="NITRATE/NITRITE SENSOR PROTEIN NARX-RELATED"/>
    <property type="match status" value="1"/>
</dbReference>
<keyword evidence="8" id="KW-1185">Reference proteome</keyword>
<feature type="compositionally biased region" description="Basic residues" evidence="4">
    <location>
        <begin position="566"/>
        <end position="575"/>
    </location>
</feature>
<feature type="domain" description="Histidine kinase/HSP90-like ATPase" evidence="6">
    <location>
        <begin position="516"/>
        <end position="603"/>
    </location>
</feature>
<keyword evidence="2 7" id="KW-0418">Kinase</keyword>
<evidence type="ECO:0000256" key="5">
    <source>
        <dbReference type="SAM" id="Phobius"/>
    </source>
</evidence>
<organism evidence="7 8">
    <name type="scientific">Hoeflea phototrophica (strain DSM 17068 / NCIMB 14078 / DFL-43)</name>
    <dbReference type="NCBI Taxonomy" id="411684"/>
    <lineage>
        <taxon>Bacteria</taxon>
        <taxon>Pseudomonadati</taxon>
        <taxon>Pseudomonadota</taxon>
        <taxon>Alphaproteobacteria</taxon>
        <taxon>Hyphomicrobiales</taxon>
        <taxon>Rhizobiaceae</taxon>
        <taxon>Hoeflea</taxon>
    </lineage>
</organism>
<dbReference type="eggNOG" id="COG4585">
    <property type="taxonomic scope" value="Bacteria"/>
</dbReference>
<comment type="caution">
    <text evidence="7">The sequence shown here is derived from an EMBL/GenBank/DDBJ whole genome shotgun (WGS) entry which is preliminary data.</text>
</comment>
<feature type="transmembrane region" description="Helical" evidence="5">
    <location>
        <begin position="270"/>
        <end position="290"/>
    </location>
</feature>
<name>A9DDX3_HOEPD</name>
<feature type="transmembrane region" description="Helical" evidence="5">
    <location>
        <begin position="327"/>
        <end position="345"/>
    </location>
</feature>
<dbReference type="RefSeq" id="WP_007198404.1">
    <property type="nucleotide sequence ID" value="NZ_CM002917.1"/>
</dbReference>
<evidence type="ECO:0000256" key="2">
    <source>
        <dbReference type="ARBA" id="ARBA00022777"/>
    </source>
</evidence>
<dbReference type="STRING" id="411684.HPDFL43_13200"/>
<feature type="transmembrane region" description="Helical" evidence="5">
    <location>
        <begin position="357"/>
        <end position="374"/>
    </location>
</feature>
<dbReference type="GO" id="GO:0016301">
    <property type="term" value="F:kinase activity"/>
    <property type="evidence" value="ECO:0007669"/>
    <property type="project" value="UniProtKB-KW"/>
</dbReference>
<evidence type="ECO:0000259" key="6">
    <source>
        <dbReference type="SMART" id="SM00387"/>
    </source>
</evidence>
<evidence type="ECO:0000256" key="3">
    <source>
        <dbReference type="ARBA" id="ARBA00023012"/>
    </source>
</evidence>
<evidence type="ECO:0000313" key="8">
    <source>
        <dbReference type="Proteomes" id="UP000004291"/>
    </source>
</evidence>
<keyword evidence="5" id="KW-1133">Transmembrane helix</keyword>
<gene>
    <name evidence="7" type="ORF">HPDFL43_13200</name>
</gene>
<dbReference type="InterPro" id="IPR003594">
    <property type="entry name" value="HATPase_dom"/>
</dbReference>
<keyword evidence="5" id="KW-0812">Transmembrane</keyword>
<accession>A9DDX3</accession>
<dbReference type="SMART" id="SM00387">
    <property type="entry name" value="HATPase_c"/>
    <property type="match status" value="1"/>
</dbReference>
<keyword evidence="3" id="KW-0902">Two-component regulatory system</keyword>
<dbReference type="PANTHER" id="PTHR24421:SF58">
    <property type="entry name" value="SIGNAL TRANSDUCTION HISTIDINE-PROTEIN KINASE_PHOSPHATASE UHPB"/>
    <property type="match status" value="1"/>
</dbReference>
<feature type="transmembrane region" description="Helical" evidence="5">
    <location>
        <begin position="240"/>
        <end position="258"/>
    </location>
</feature>
<dbReference type="InterPro" id="IPR036890">
    <property type="entry name" value="HATPase_C_sf"/>
</dbReference>
<dbReference type="EMBL" id="ABIA03000004">
    <property type="protein sequence ID" value="EDQ31923.1"/>
    <property type="molecule type" value="Genomic_DNA"/>
</dbReference>
<dbReference type="CDD" id="cd16917">
    <property type="entry name" value="HATPase_UhpB-NarQ-NarX-like"/>
    <property type="match status" value="1"/>
</dbReference>
<protein>
    <submittedName>
        <fullName evidence="7">Signal transduction histidine kinase</fullName>
    </submittedName>
</protein>
<dbReference type="Pfam" id="PF02518">
    <property type="entry name" value="HATPase_c"/>
    <property type="match status" value="1"/>
</dbReference>
<evidence type="ECO:0000256" key="4">
    <source>
        <dbReference type="SAM" id="MobiDB-lite"/>
    </source>
</evidence>
<proteinExistence type="predicted"/>
<sequence>MINGRPLLIVLAWIATIAGLIWALNIGTIKPIDNTVLLTDGQVCETRDCAQASDIALPVHFPAHYAAGHETRHLRFDLSLPTVPQDLQAVYLPSYADEVFIRVNGVTVHGSELGGRQPARMWNIPVLATIPPSLLHTGQNQIDIALYGYPQEGLVLEPFHFGEAQLLAPHYNWRFITSAGMARFNLGFMAIAGLMLAIIWLARRNEPIYALLATSCAFACVICIHFGFDTSAIGYRWSTLAWQASVSIYVLLIFKFCNHYIGEDLKPLETVSLVFIMAELVVGALVPAAYFFDTLLFFKLHPAILSFLVLAVLLGNRSKIDKPDLRIFFFFLSMASAIGVYELYITAVVDPGRNQHIFQFMPLAMLCVCLWLVISRFMLSLRNYEELTGSLQETVTAKTEELRLTYEKLGQVERLKAINDERQRIMLDLHDGIGGQLVNTLAYMQNNQRGDTVIQTALEDALRDLSLMLDSLETDASISTLLGMLRTRLEALLAEHALEFDWRIDDEPELPHPGPSQNLNLLRIVQESITNVIKHAEASIITVASDKDSITIRDNGKGFDPAPDGRRHHGHGLAGMRRRAASIGAEFDLSSGSDGTTIRLVWR</sequence>
<keyword evidence="1" id="KW-0808">Transferase</keyword>
<dbReference type="Gene3D" id="3.30.565.10">
    <property type="entry name" value="Histidine kinase-like ATPase, C-terminal domain"/>
    <property type="match status" value="1"/>
</dbReference>
<evidence type="ECO:0000313" key="7">
    <source>
        <dbReference type="EMBL" id="EDQ31923.1"/>
    </source>
</evidence>
<feature type="transmembrane region" description="Helical" evidence="5">
    <location>
        <begin position="209"/>
        <end position="228"/>
    </location>
</feature>
<keyword evidence="5" id="KW-0472">Membrane</keyword>
<dbReference type="HOGENOM" id="CLU_014388_2_0_5"/>
<dbReference type="GO" id="GO:0000160">
    <property type="term" value="P:phosphorelay signal transduction system"/>
    <property type="evidence" value="ECO:0007669"/>
    <property type="project" value="UniProtKB-KW"/>
</dbReference>
<reference evidence="7 8" key="2">
    <citation type="submission" date="2012-06" db="EMBL/GenBank/DDBJ databases">
        <authorList>
            <person name="Fiebig A."/>
        </authorList>
    </citation>
    <scope>NUCLEOTIDE SEQUENCE [LARGE SCALE GENOMIC DNA]</scope>
    <source>
        <strain evidence="7 8">DFL-43</strain>
    </source>
</reference>
<dbReference type="OrthoDB" id="9778496at2"/>
<feature type="transmembrane region" description="Helical" evidence="5">
    <location>
        <begin position="296"/>
        <end position="315"/>
    </location>
</feature>
<dbReference type="InterPro" id="IPR050482">
    <property type="entry name" value="Sensor_HK_TwoCompSys"/>
</dbReference>
<dbReference type="AlphaFoldDB" id="A9DDX3"/>
<dbReference type="SUPFAM" id="SSF55874">
    <property type="entry name" value="ATPase domain of HSP90 chaperone/DNA topoisomerase II/histidine kinase"/>
    <property type="match status" value="1"/>
</dbReference>
<feature type="region of interest" description="Disordered" evidence="4">
    <location>
        <begin position="554"/>
        <end position="575"/>
    </location>
</feature>
<dbReference type="Proteomes" id="UP000004291">
    <property type="component" value="Chromosome"/>
</dbReference>
<evidence type="ECO:0000256" key="1">
    <source>
        <dbReference type="ARBA" id="ARBA00022679"/>
    </source>
</evidence>
<feature type="transmembrane region" description="Helical" evidence="5">
    <location>
        <begin position="184"/>
        <end position="202"/>
    </location>
</feature>
<reference evidence="7 8" key="1">
    <citation type="submission" date="2007-10" db="EMBL/GenBank/DDBJ databases">
        <authorList>
            <person name="Wagner-Dobler I."/>
            <person name="Ferriera S."/>
            <person name="Johnson J."/>
            <person name="Kravitz S."/>
            <person name="Beeson K."/>
            <person name="Sutton G."/>
            <person name="Rogers Y.-H."/>
            <person name="Friedman R."/>
            <person name="Frazier M."/>
            <person name="Venter J.C."/>
        </authorList>
    </citation>
    <scope>NUCLEOTIDE SEQUENCE [LARGE SCALE GENOMIC DNA]</scope>
    <source>
        <strain evidence="7 8">DFL-43</strain>
    </source>
</reference>